<dbReference type="InterPro" id="IPR050633">
    <property type="entry name" value="Neuropilin_MCO_CoagFactor"/>
</dbReference>
<feature type="region of interest" description="Disordered" evidence="9">
    <location>
        <begin position="47"/>
        <end position="67"/>
    </location>
</feature>
<feature type="domain" description="EGF-like" evidence="12">
    <location>
        <begin position="219"/>
        <end position="255"/>
    </location>
</feature>
<gene>
    <name evidence="14" type="ORF">CVLEPA_LOCUS5250</name>
</gene>
<name>A0ABP0FB63_CLALP</name>
<evidence type="ECO:0000313" key="14">
    <source>
        <dbReference type="EMBL" id="CAK8675705.1"/>
    </source>
</evidence>
<dbReference type="PANTHER" id="PTHR46806:SF5">
    <property type="entry name" value="F5_8 TYPE C DOMAIN-CONTAINING PROTEIN"/>
    <property type="match status" value="1"/>
</dbReference>
<dbReference type="CDD" id="cd00054">
    <property type="entry name" value="EGF_CA"/>
    <property type="match status" value="1"/>
</dbReference>
<feature type="domain" description="Sushi" evidence="13">
    <location>
        <begin position="156"/>
        <end position="220"/>
    </location>
</feature>
<comment type="caution">
    <text evidence="14">The sequence shown here is derived from an EMBL/GenBank/DDBJ whole genome shotgun (WGS) entry which is preliminary data.</text>
</comment>
<keyword evidence="4" id="KW-0130">Cell adhesion</keyword>
<dbReference type="PROSITE" id="PS50026">
    <property type="entry name" value="EGF_3"/>
    <property type="match status" value="3"/>
</dbReference>
<dbReference type="InterPro" id="IPR035976">
    <property type="entry name" value="Sushi/SCR/CCP_sf"/>
</dbReference>
<evidence type="ECO:0000256" key="8">
    <source>
        <dbReference type="PROSITE-ProRule" id="PRU00302"/>
    </source>
</evidence>
<evidence type="ECO:0000256" key="4">
    <source>
        <dbReference type="ARBA" id="ARBA00022889"/>
    </source>
</evidence>
<dbReference type="Gene3D" id="2.10.70.10">
    <property type="entry name" value="Complement Module, domain 1"/>
    <property type="match status" value="1"/>
</dbReference>
<keyword evidence="10" id="KW-0732">Signal</keyword>
<keyword evidence="5" id="KW-0472">Membrane</keyword>
<dbReference type="Pfam" id="PF00754">
    <property type="entry name" value="F5_F8_type_C"/>
    <property type="match status" value="1"/>
</dbReference>
<dbReference type="PROSITE" id="PS01186">
    <property type="entry name" value="EGF_2"/>
    <property type="match status" value="2"/>
</dbReference>
<dbReference type="CDD" id="cd00033">
    <property type="entry name" value="CCP"/>
    <property type="match status" value="1"/>
</dbReference>
<dbReference type="PROSITE" id="PS00022">
    <property type="entry name" value="EGF_1"/>
    <property type="match status" value="3"/>
</dbReference>
<evidence type="ECO:0000256" key="6">
    <source>
        <dbReference type="ARBA" id="ARBA00023157"/>
    </source>
</evidence>
<dbReference type="InterPro" id="IPR000436">
    <property type="entry name" value="Sushi_SCR_CCP_dom"/>
</dbReference>
<dbReference type="PROSITE" id="PS50022">
    <property type="entry name" value="FA58C_3"/>
    <property type="match status" value="1"/>
</dbReference>
<keyword evidence="7" id="KW-0245">EGF-like domain</keyword>
<dbReference type="Pfam" id="PF00084">
    <property type="entry name" value="Sushi"/>
    <property type="match status" value="1"/>
</dbReference>
<keyword evidence="15" id="KW-1185">Reference proteome</keyword>
<evidence type="ECO:0000256" key="5">
    <source>
        <dbReference type="ARBA" id="ARBA00023136"/>
    </source>
</evidence>
<dbReference type="SUPFAM" id="SSF57196">
    <property type="entry name" value="EGF/Laminin"/>
    <property type="match status" value="3"/>
</dbReference>
<sequence length="451" mass="49803">MFVTRYIAMVVFILSAWKGARAQDDQFCLPVQRLSTEPRSFEVERNSMMRGNPGKRGATGPVGPQGPRGITGESGGCACNPSEIEQISARFEALDDIVANLTAMLQALNRLHHHALKVDLCDHKPCKNGGICIRQKRGFACNCTDDYEGQDCSIRIKCTVPMPPQFGTVSRESNSSIAYKENITFTCDEGHKMVDESEMVLVAICQKDKTWSKDVPVCIVDQCAPDSCSGKGTCVNQLKQIVCKCDEGYEGRACSMQSDPCISSPCGERGICSSQDHATYTCQCNVGYEGNDCSEFNANLCSNTVGMEDGRIADDDITASRTYANDNKFLPRQARLRNAVGSWVSPSPAQVGDWLQVDLKETTTLVAIITQGFYGGSIWVTSYKVSYGLSEDDMQVIQDDTEGDLIFQGNRDHNSLVRNNFPSPVTGRYFRIIVQSWQKTYAILRIEYITC</sequence>
<dbReference type="SMART" id="SM00231">
    <property type="entry name" value="FA58C"/>
    <property type="match status" value="1"/>
</dbReference>
<feature type="domain" description="EGF-like" evidence="12">
    <location>
        <begin position="257"/>
        <end position="294"/>
    </location>
</feature>
<evidence type="ECO:0000256" key="3">
    <source>
        <dbReference type="ARBA" id="ARBA00022525"/>
    </source>
</evidence>
<dbReference type="Gene3D" id="2.10.25.10">
    <property type="entry name" value="Laminin"/>
    <property type="match status" value="3"/>
</dbReference>
<dbReference type="SMART" id="SM00181">
    <property type="entry name" value="EGF"/>
    <property type="match status" value="3"/>
</dbReference>
<dbReference type="PROSITE" id="PS01285">
    <property type="entry name" value="FA58C_1"/>
    <property type="match status" value="1"/>
</dbReference>
<dbReference type="InterPro" id="IPR000742">
    <property type="entry name" value="EGF"/>
</dbReference>
<keyword evidence="3" id="KW-0964">Secreted</keyword>
<comment type="caution">
    <text evidence="7">Lacks conserved residue(s) required for the propagation of feature annotation.</text>
</comment>
<accession>A0ABP0FB63</accession>
<dbReference type="SUPFAM" id="SSF57535">
    <property type="entry name" value="Complement control module/SCR domain"/>
    <property type="match status" value="1"/>
</dbReference>
<dbReference type="SUPFAM" id="SSF49785">
    <property type="entry name" value="Galactose-binding domain-like"/>
    <property type="match status" value="1"/>
</dbReference>
<dbReference type="EMBL" id="CAWYQH010000024">
    <property type="protein sequence ID" value="CAK8675705.1"/>
    <property type="molecule type" value="Genomic_DNA"/>
</dbReference>
<dbReference type="PANTHER" id="PTHR46806">
    <property type="entry name" value="F5/8 TYPE C DOMAIN-CONTAINING PROTEIN"/>
    <property type="match status" value="1"/>
</dbReference>
<evidence type="ECO:0000256" key="1">
    <source>
        <dbReference type="ARBA" id="ARBA00004184"/>
    </source>
</evidence>
<evidence type="ECO:0000256" key="9">
    <source>
        <dbReference type="SAM" id="MobiDB-lite"/>
    </source>
</evidence>
<dbReference type="InterPro" id="IPR008979">
    <property type="entry name" value="Galactose-bd-like_sf"/>
</dbReference>
<feature type="domain" description="F5/8 type C" evidence="11">
    <location>
        <begin position="301"/>
        <end position="451"/>
    </location>
</feature>
<reference evidence="14 15" key="1">
    <citation type="submission" date="2024-02" db="EMBL/GenBank/DDBJ databases">
        <authorList>
            <person name="Daric V."/>
            <person name="Darras S."/>
        </authorList>
    </citation>
    <scope>NUCLEOTIDE SEQUENCE [LARGE SCALE GENOMIC DNA]</scope>
</reference>
<evidence type="ECO:0000256" key="10">
    <source>
        <dbReference type="SAM" id="SignalP"/>
    </source>
</evidence>
<dbReference type="Gene3D" id="1.20.5.320">
    <property type="entry name" value="6-Phosphogluconate Dehydrogenase, domain 3"/>
    <property type="match status" value="1"/>
</dbReference>
<proteinExistence type="predicted"/>
<dbReference type="CDD" id="cd00057">
    <property type="entry name" value="FA58C"/>
    <property type="match status" value="1"/>
</dbReference>
<dbReference type="SMART" id="SM00032">
    <property type="entry name" value="CCP"/>
    <property type="match status" value="1"/>
</dbReference>
<evidence type="ECO:0000259" key="12">
    <source>
        <dbReference type="PROSITE" id="PS50026"/>
    </source>
</evidence>
<feature type="disulfide bond" evidence="7">
    <location>
        <begin position="284"/>
        <end position="293"/>
    </location>
</feature>
<dbReference type="Gene3D" id="2.60.120.260">
    <property type="entry name" value="Galactose-binding domain-like"/>
    <property type="match status" value="1"/>
</dbReference>
<evidence type="ECO:0000313" key="15">
    <source>
        <dbReference type="Proteomes" id="UP001642483"/>
    </source>
</evidence>
<feature type="signal peptide" evidence="10">
    <location>
        <begin position="1"/>
        <end position="22"/>
    </location>
</feature>
<evidence type="ECO:0000256" key="7">
    <source>
        <dbReference type="PROSITE-ProRule" id="PRU00076"/>
    </source>
</evidence>
<feature type="chain" id="PRO_5045829204" evidence="10">
    <location>
        <begin position="23"/>
        <end position="451"/>
    </location>
</feature>
<dbReference type="Proteomes" id="UP001642483">
    <property type="component" value="Unassembled WGS sequence"/>
</dbReference>
<keyword evidence="8" id="KW-0768">Sushi</keyword>
<comment type="subcellular location">
    <subcellularLocation>
        <location evidence="1">Endomembrane system</location>
        <topology evidence="1">Peripheral membrane protein</topology>
    </subcellularLocation>
    <subcellularLocation>
        <location evidence="2">Secreted</location>
    </subcellularLocation>
</comment>
<evidence type="ECO:0000259" key="13">
    <source>
        <dbReference type="PROSITE" id="PS50923"/>
    </source>
</evidence>
<dbReference type="InterPro" id="IPR000421">
    <property type="entry name" value="FA58C"/>
</dbReference>
<dbReference type="InterPro" id="IPR001881">
    <property type="entry name" value="EGF-like_Ca-bd_dom"/>
</dbReference>
<dbReference type="SMART" id="SM00179">
    <property type="entry name" value="EGF_CA"/>
    <property type="match status" value="3"/>
</dbReference>
<feature type="disulfide bond" evidence="7">
    <location>
        <begin position="143"/>
        <end position="152"/>
    </location>
</feature>
<keyword evidence="6 7" id="KW-1015">Disulfide bond</keyword>
<protein>
    <submittedName>
        <fullName evidence="14">Uncharacterized protein</fullName>
    </submittedName>
</protein>
<feature type="disulfide bond" evidence="7">
    <location>
        <begin position="245"/>
        <end position="254"/>
    </location>
</feature>
<organism evidence="14 15">
    <name type="scientific">Clavelina lepadiformis</name>
    <name type="common">Light-bulb sea squirt</name>
    <name type="synonym">Ascidia lepadiformis</name>
    <dbReference type="NCBI Taxonomy" id="159417"/>
    <lineage>
        <taxon>Eukaryota</taxon>
        <taxon>Metazoa</taxon>
        <taxon>Chordata</taxon>
        <taxon>Tunicata</taxon>
        <taxon>Ascidiacea</taxon>
        <taxon>Aplousobranchia</taxon>
        <taxon>Clavelinidae</taxon>
        <taxon>Clavelina</taxon>
    </lineage>
</organism>
<dbReference type="PROSITE" id="PS50923">
    <property type="entry name" value="SUSHI"/>
    <property type="match status" value="1"/>
</dbReference>
<evidence type="ECO:0000256" key="2">
    <source>
        <dbReference type="ARBA" id="ARBA00004613"/>
    </source>
</evidence>
<feature type="domain" description="EGF-like" evidence="12">
    <location>
        <begin position="117"/>
        <end position="153"/>
    </location>
</feature>
<evidence type="ECO:0000259" key="11">
    <source>
        <dbReference type="PROSITE" id="PS50022"/>
    </source>
</evidence>